<feature type="transmembrane region" description="Helical" evidence="1">
    <location>
        <begin position="797"/>
        <end position="817"/>
    </location>
</feature>
<evidence type="ECO:0000313" key="3">
    <source>
        <dbReference type="Proteomes" id="UP000253790"/>
    </source>
</evidence>
<feature type="transmembrane region" description="Helical" evidence="1">
    <location>
        <begin position="613"/>
        <end position="635"/>
    </location>
</feature>
<feature type="transmembrane region" description="Helical" evidence="1">
    <location>
        <begin position="571"/>
        <end position="592"/>
    </location>
</feature>
<feature type="transmembrane region" description="Helical" evidence="1">
    <location>
        <begin position="647"/>
        <end position="668"/>
    </location>
</feature>
<feature type="transmembrane region" description="Helical" evidence="1">
    <location>
        <begin position="829"/>
        <end position="849"/>
    </location>
</feature>
<dbReference type="KEGG" id="orn:DV701_01450"/>
<feature type="transmembrane region" description="Helical" evidence="1">
    <location>
        <begin position="748"/>
        <end position="769"/>
    </location>
</feature>
<gene>
    <name evidence="2" type="ORF">DV701_01450</name>
</gene>
<sequence>MLSSGIQSSSRVALAEGLDANWRGAFDLLVSPPHAAPALCGTAVGGRRVAPNYSASGAARTLTRADLDAVRKVAGVEVAAPIGMVGQVQGTTQQLVVAVPYDTKDRGYRLDAAIQYDDGVTNRTIAEAAAHLVMGTSPGEVLSVGGGTATDEGMLAGLLSFPPLTQTIVAVDPQAEMALLGEDGGFLSGLATLARDDQRTLSELGPAWQETVQRWDAVGTVPDPSTAVAVPVVVNDEPQFSLTASITATELDLTTVASPLFEEDPVSGSPMASTGLEAAWQDLPSTGFLAENSEAFDSAFLPLTQEPTTVAASWLPGMDTLGVVSQSVLTVQRSVPSEVRYEQRPGVDGKCAIRAVPVSDPVEFTWLLDSEWTADGPGPKGSVLLPVYRESTPAEQPADIAPLVVGRYSSTSVDSGVDLASYVPLGAYEVGSTWLLGEDPTAQVDDSRQLRASLDGLGLTAASPGAITDLQGGLDLIGHDPIDAIRVRVGGISGYDEQGRQRVATVAQQIQRLGLRVSVVAGSSREPTLIEVPSYPTADEPGPLGWVVQEWSTLGAARTVESSFDAVGRSLLWLALLTAGMASLAAATLTGVERRTEVAVLRRLGWRNSDLARWMWSEHAVGASLLAAALALSWWLAARSGQASAPLVGSVLAITAGVYVIGALLSWWTAVRRNRSDDEAAHGRTRPAATTPARMVGRMTVSAPLSTVLTVVGVIAAGAGAGAAHLAVLSARRDAGRTRLASLISETLLPLHLALVFVGIGGALLLLALSGHVQAQVRRVVTTVLASAGWTPRAIRGLWFGQVLVCVAGAVLPALVLSWAVTRFAGSSSAWPVATTLVGVVAAAATLLLSQWKVRHP</sequence>
<dbReference type="OrthoDB" id="3264529at2"/>
<dbReference type="EMBL" id="CP031229">
    <property type="protein sequence ID" value="AXH95011.1"/>
    <property type="molecule type" value="Genomic_DNA"/>
</dbReference>
<evidence type="ECO:0000313" key="2">
    <source>
        <dbReference type="EMBL" id="AXH95011.1"/>
    </source>
</evidence>
<keyword evidence="1" id="KW-1133">Transmembrane helix</keyword>
<keyword evidence="1" id="KW-0472">Membrane</keyword>
<accession>A0A345NJ03</accession>
<evidence type="ECO:0008006" key="4">
    <source>
        <dbReference type="Google" id="ProtNLM"/>
    </source>
</evidence>
<dbReference type="Proteomes" id="UP000253790">
    <property type="component" value="Chromosome"/>
</dbReference>
<protein>
    <recommendedName>
        <fullName evidence="4">FtsX-like permease family protein</fullName>
    </recommendedName>
</protein>
<reference evidence="2 3" key="1">
    <citation type="submission" date="2018-07" db="EMBL/GenBank/DDBJ databases">
        <title>Complete genome sequencing of Ornithinimicrobium sp. AMA3305.</title>
        <authorList>
            <person name="Bae J.-W."/>
        </authorList>
    </citation>
    <scope>NUCLEOTIDE SEQUENCE [LARGE SCALE GENOMIC DNA]</scope>
    <source>
        <strain evidence="2 3">AMA3305</strain>
    </source>
</reference>
<proteinExistence type="predicted"/>
<keyword evidence="1" id="KW-0812">Transmembrane</keyword>
<name>A0A345NJ03_9MICO</name>
<keyword evidence="3" id="KW-1185">Reference proteome</keyword>
<evidence type="ECO:0000256" key="1">
    <source>
        <dbReference type="SAM" id="Phobius"/>
    </source>
</evidence>
<dbReference type="AlphaFoldDB" id="A0A345NJ03"/>
<feature type="transmembrane region" description="Helical" evidence="1">
    <location>
        <begin position="703"/>
        <end position="728"/>
    </location>
</feature>
<organism evidence="2 3">
    <name type="scientific">Ornithinimicrobium avium</name>
    <dbReference type="NCBI Taxonomy" id="2283195"/>
    <lineage>
        <taxon>Bacteria</taxon>
        <taxon>Bacillati</taxon>
        <taxon>Actinomycetota</taxon>
        <taxon>Actinomycetes</taxon>
        <taxon>Micrococcales</taxon>
        <taxon>Ornithinimicrobiaceae</taxon>
        <taxon>Ornithinimicrobium</taxon>
    </lineage>
</organism>